<sequence>MATKPGTVGRILPGMDARLLSVPGIEEGGRLQLKGPNIMNGYLRVEKPGVLEVPTAENVRGEMERGWYDTGDIVRFDEQGFVQIQGRAKRFAKIAGEMVSLEMVEQLALGVSPDKVHATAIKSDASKGEALVLFTTDNELTRDKLQQYAREHGVPELAVPRDIRYLKTDAITWQRQT</sequence>
<dbReference type="Gene3D" id="3.30.300.30">
    <property type="match status" value="1"/>
</dbReference>
<evidence type="ECO:0000256" key="2">
    <source>
        <dbReference type="ARBA" id="ARBA00022598"/>
    </source>
</evidence>
<dbReference type="SUPFAM" id="SSF56801">
    <property type="entry name" value="Acetyl-CoA synthetase-like"/>
    <property type="match status" value="1"/>
</dbReference>
<evidence type="ECO:0000313" key="4">
    <source>
        <dbReference type="Proteomes" id="UP000254877"/>
    </source>
</evidence>
<dbReference type="GO" id="GO:0006631">
    <property type="term" value="P:fatty acid metabolic process"/>
    <property type="evidence" value="ECO:0007669"/>
    <property type="project" value="TreeGrafter"/>
</dbReference>
<keyword evidence="2" id="KW-0436">Ligase</keyword>
<name>A0A376LBB0_ECOLX</name>
<accession>A0A376LBB0</accession>
<proteinExistence type="inferred from homology"/>
<evidence type="ECO:0000313" key="3">
    <source>
        <dbReference type="EMBL" id="STF41190.1"/>
    </source>
</evidence>
<protein>
    <submittedName>
        <fullName evidence="3">Aas bifunctional protein [includes: 2-acylglycerophosphoethanolamin acyltransferase acyl[acyl-carrier-protein] synthetase</fullName>
        <ecNumber evidence="3">2.3.1.40</ecNumber>
    </submittedName>
</protein>
<dbReference type="InterPro" id="IPR045851">
    <property type="entry name" value="AMP-bd_C_sf"/>
</dbReference>
<dbReference type="GO" id="GO:0008779">
    <property type="term" value="F:acyl-[acyl-carrier-protein]-phospholipid O-acyltransferase activity"/>
    <property type="evidence" value="ECO:0007669"/>
    <property type="project" value="UniProtKB-EC"/>
</dbReference>
<evidence type="ECO:0000256" key="1">
    <source>
        <dbReference type="ARBA" id="ARBA00006432"/>
    </source>
</evidence>
<dbReference type="EC" id="2.3.1.40" evidence="3"/>
<comment type="similarity">
    <text evidence="1">Belongs to the ATP-dependent AMP-binding enzyme family.</text>
</comment>
<reference evidence="3 4" key="1">
    <citation type="submission" date="2018-06" db="EMBL/GenBank/DDBJ databases">
        <authorList>
            <consortium name="Pathogen Informatics"/>
            <person name="Doyle S."/>
        </authorList>
    </citation>
    <scope>NUCLEOTIDE SEQUENCE [LARGE SCALE GENOMIC DNA]</scope>
    <source>
        <strain evidence="3 4">NCTC7928</strain>
    </source>
</reference>
<dbReference type="PANTHER" id="PTHR43201:SF5">
    <property type="entry name" value="MEDIUM-CHAIN ACYL-COA LIGASE ACSF2, MITOCHONDRIAL"/>
    <property type="match status" value="1"/>
</dbReference>
<keyword evidence="3" id="KW-0808">Transferase</keyword>
<dbReference type="AlphaFoldDB" id="A0A376LBB0"/>
<dbReference type="EMBL" id="UGAB01000002">
    <property type="protein sequence ID" value="STF41190.1"/>
    <property type="molecule type" value="Genomic_DNA"/>
</dbReference>
<keyword evidence="3" id="KW-0012">Acyltransferase</keyword>
<dbReference type="InterPro" id="IPR042099">
    <property type="entry name" value="ANL_N_sf"/>
</dbReference>
<organism evidence="3 4">
    <name type="scientific">Escherichia coli</name>
    <dbReference type="NCBI Taxonomy" id="562"/>
    <lineage>
        <taxon>Bacteria</taxon>
        <taxon>Pseudomonadati</taxon>
        <taxon>Pseudomonadota</taxon>
        <taxon>Gammaproteobacteria</taxon>
        <taxon>Enterobacterales</taxon>
        <taxon>Enterobacteriaceae</taxon>
        <taxon>Escherichia</taxon>
    </lineage>
</organism>
<dbReference type="PANTHER" id="PTHR43201">
    <property type="entry name" value="ACYL-COA SYNTHETASE"/>
    <property type="match status" value="1"/>
</dbReference>
<dbReference type="Gene3D" id="3.40.50.12780">
    <property type="entry name" value="N-terminal domain of ligase-like"/>
    <property type="match status" value="1"/>
</dbReference>
<dbReference type="Proteomes" id="UP000254877">
    <property type="component" value="Unassembled WGS sequence"/>
</dbReference>
<gene>
    <name evidence="3" type="primary">aas_1</name>
    <name evidence="3" type="ORF">NCTC7928_01784</name>
</gene>
<dbReference type="GO" id="GO:0031956">
    <property type="term" value="F:medium-chain fatty acid-CoA ligase activity"/>
    <property type="evidence" value="ECO:0007669"/>
    <property type="project" value="TreeGrafter"/>
</dbReference>